<keyword evidence="2" id="KW-1185">Reference proteome</keyword>
<dbReference type="Pfam" id="PF17619">
    <property type="entry name" value="SCVP"/>
    <property type="match status" value="1"/>
</dbReference>
<organism evidence="2 3">
    <name type="scientific">Panagrellus redivivus</name>
    <name type="common">Microworm</name>
    <dbReference type="NCBI Taxonomy" id="6233"/>
    <lineage>
        <taxon>Eukaryota</taxon>
        <taxon>Metazoa</taxon>
        <taxon>Ecdysozoa</taxon>
        <taxon>Nematoda</taxon>
        <taxon>Chromadorea</taxon>
        <taxon>Rhabditida</taxon>
        <taxon>Tylenchina</taxon>
        <taxon>Panagrolaimomorpha</taxon>
        <taxon>Panagrolaimoidea</taxon>
        <taxon>Panagrolaimidae</taxon>
        <taxon>Panagrellus</taxon>
    </lineage>
</organism>
<proteinExistence type="predicted"/>
<protein>
    <submittedName>
        <fullName evidence="3">Cystatin domain-containing protein</fullName>
    </submittedName>
</protein>
<reference evidence="3" key="2">
    <citation type="submission" date="2020-10" db="UniProtKB">
        <authorList>
            <consortium name="WormBaseParasite"/>
        </authorList>
    </citation>
    <scope>IDENTIFICATION</scope>
</reference>
<evidence type="ECO:0000256" key="1">
    <source>
        <dbReference type="SAM" id="SignalP"/>
    </source>
</evidence>
<dbReference type="InterPro" id="IPR035126">
    <property type="entry name" value="SCVP"/>
</dbReference>
<evidence type="ECO:0000313" key="2">
    <source>
        <dbReference type="Proteomes" id="UP000492821"/>
    </source>
</evidence>
<keyword evidence="1" id="KW-0732">Signal</keyword>
<feature type="signal peptide" evidence="1">
    <location>
        <begin position="1"/>
        <end position="20"/>
    </location>
</feature>
<feature type="chain" id="PRO_5028820641" evidence="1">
    <location>
        <begin position="21"/>
        <end position="127"/>
    </location>
</feature>
<dbReference type="AlphaFoldDB" id="A0A7E4VV14"/>
<accession>A0A7E4VV14</accession>
<dbReference type="Proteomes" id="UP000492821">
    <property type="component" value="Unassembled WGS sequence"/>
</dbReference>
<reference evidence="2" key="1">
    <citation type="journal article" date="2013" name="Genetics">
        <title>The draft genome and transcriptome of Panagrellus redivivus are shaped by the harsh demands of a free-living lifestyle.</title>
        <authorList>
            <person name="Srinivasan J."/>
            <person name="Dillman A.R."/>
            <person name="Macchietto M.G."/>
            <person name="Heikkinen L."/>
            <person name="Lakso M."/>
            <person name="Fracchia K.M."/>
            <person name="Antoshechkin I."/>
            <person name="Mortazavi A."/>
            <person name="Wong G."/>
            <person name="Sternberg P.W."/>
        </authorList>
    </citation>
    <scope>NUCLEOTIDE SEQUENCE [LARGE SCALE GENOMIC DNA]</scope>
    <source>
        <strain evidence="2">MT8872</strain>
    </source>
</reference>
<sequence length="127" mass="14114">MNAKIFALVCGIACFAVVHSTDKTAVISALTFFRFNELKNELNADTVEDQLREFVSVEQINESKFGKAVRSTVNEDNFLRVDYTLSEGGKHCAELIQLATKAIRLAENVAEGEIRCDGEKVIVKNDE</sequence>
<name>A0A7E4VV14_PANRE</name>
<evidence type="ECO:0000313" key="3">
    <source>
        <dbReference type="WBParaSite" id="Pan_g274.t1"/>
    </source>
</evidence>
<dbReference type="WBParaSite" id="Pan_g274.t1">
    <property type="protein sequence ID" value="Pan_g274.t1"/>
    <property type="gene ID" value="Pan_g274"/>
</dbReference>